<dbReference type="AlphaFoldDB" id="A0A067JLV5"/>
<dbReference type="EMBL" id="KK915007">
    <property type="protein sequence ID" value="KDP24976.1"/>
    <property type="molecule type" value="Genomic_DNA"/>
</dbReference>
<evidence type="ECO:0000313" key="3">
    <source>
        <dbReference type="Proteomes" id="UP000027138"/>
    </source>
</evidence>
<reference evidence="2 3" key="1">
    <citation type="journal article" date="2014" name="PLoS ONE">
        <title>Global Analysis of Gene Expression Profiles in Physic Nut (Jatropha curcas L.) Seedlings Exposed to Salt Stress.</title>
        <authorList>
            <person name="Zhang L."/>
            <person name="Zhang C."/>
            <person name="Wu P."/>
            <person name="Chen Y."/>
            <person name="Li M."/>
            <person name="Jiang H."/>
            <person name="Wu G."/>
        </authorList>
    </citation>
    <scope>NUCLEOTIDE SEQUENCE [LARGE SCALE GENOMIC DNA]</scope>
    <source>
        <strain evidence="3">cv. GZQX0401</strain>
        <tissue evidence="2">Young leaves</tissue>
    </source>
</reference>
<gene>
    <name evidence="2" type="ORF">JCGZ_24275</name>
</gene>
<proteinExistence type="predicted"/>
<sequence length="54" mass="5665">MSQLYEIPASAYTPEMETFGAPPDILTFDGEPMPVRRPADPGAPAVAAPSIAGY</sequence>
<accession>A0A067JLV5</accession>
<feature type="compositionally biased region" description="Low complexity" evidence="1">
    <location>
        <begin position="40"/>
        <end position="54"/>
    </location>
</feature>
<evidence type="ECO:0000256" key="1">
    <source>
        <dbReference type="SAM" id="MobiDB-lite"/>
    </source>
</evidence>
<protein>
    <submittedName>
        <fullName evidence="2">Uncharacterized protein</fullName>
    </submittedName>
</protein>
<keyword evidence="3" id="KW-1185">Reference proteome</keyword>
<feature type="region of interest" description="Disordered" evidence="1">
    <location>
        <begin position="30"/>
        <end position="54"/>
    </location>
</feature>
<name>A0A067JLV5_JATCU</name>
<organism evidence="2 3">
    <name type="scientific">Jatropha curcas</name>
    <name type="common">Barbados nut</name>
    <dbReference type="NCBI Taxonomy" id="180498"/>
    <lineage>
        <taxon>Eukaryota</taxon>
        <taxon>Viridiplantae</taxon>
        <taxon>Streptophyta</taxon>
        <taxon>Embryophyta</taxon>
        <taxon>Tracheophyta</taxon>
        <taxon>Spermatophyta</taxon>
        <taxon>Magnoliopsida</taxon>
        <taxon>eudicotyledons</taxon>
        <taxon>Gunneridae</taxon>
        <taxon>Pentapetalae</taxon>
        <taxon>rosids</taxon>
        <taxon>fabids</taxon>
        <taxon>Malpighiales</taxon>
        <taxon>Euphorbiaceae</taxon>
        <taxon>Crotonoideae</taxon>
        <taxon>Jatropheae</taxon>
        <taxon>Jatropha</taxon>
    </lineage>
</organism>
<dbReference type="Proteomes" id="UP000027138">
    <property type="component" value="Unassembled WGS sequence"/>
</dbReference>
<evidence type="ECO:0000313" key="2">
    <source>
        <dbReference type="EMBL" id="KDP24976.1"/>
    </source>
</evidence>